<proteinExistence type="predicted"/>
<protein>
    <submittedName>
        <fullName evidence="1">Nucleoid-associated protein</fullName>
    </submittedName>
</protein>
<dbReference type="InterPro" id="IPR007358">
    <property type="entry name" value="Nucleoid_associated_NdpA"/>
</dbReference>
<dbReference type="Proteomes" id="UP001597546">
    <property type="component" value="Unassembled WGS sequence"/>
</dbReference>
<gene>
    <name evidence="1" type="ORF">ACFSSE_03795</name>
</gene>
<organism evidence="1 2">
    <name type="scientific">Pedobacter alpinus</name>
    <dbReference type="NCBI Taxonomy" id="1590643"/>
    <lineage>
        <taxon>Bacteria</taxon>
        <taxon>Pseudomonadati</taxon>
        <taxon>Bacteroidota</taxon>
        <taxon>Sphingobacteriia</taxon>
        <taxon>Sphingobacteriales</taxon>
        <taxon>Sphingobacteriaceae</taxon>
        <taxon>Pedobacter</taxon>
    </lineage>
</organism>
<reference evidence="2" key="1">
    <citation type="journal article" date="2019" name="Int. J. Syst. Evol. Microbiol.">
        <title>The Global Catalogue of Microorganisms (GCM) 10K type strain sequencing project: providing services to taxonomists for standard genome sequencing and annotation.</title>
        <authorList>
            <consortium name="The Broad Institute Genomics Platform"/>
            <consortium name="The Broad Institute Genome Sequencing Center for Infectious Disease"/>
            <person name="Wu L."/>
            <person name="Ma J."/>
        </authorList>
    </citation>
    <scope>NUCLEOTIDE SEQUENCE [LARGE SCALE GENOMIC DNA]</scope>
    <source>
        <strain evidence="2">KCTC 42456</strain>
    </source>
</reference>
<accession>A0ABW5TNY2</accession>
<dbReference type="Pfam" id="PF04245">
    <property type="entry name" value="NA37"/>
    <property type="match status" value="1"/>
</dbReference>
<sequence>MPEQLKLNTITVSKVIVHSIPKHQKGDLTIEPKYSKLESKLSDGLKLFFRDKIIQALASDKSFRISFNDNSDSPVSYLIKEVLGNNDLFIDKSKSLAKHLFETQIGSNAAGILVVILAKVNTYTTCLLLKLEMDKGMQLTLDPKTDSYDIAEVEDLMLTQKTKIYKVALLIRREDFDAKYDGLIMDYQIDMKSKREVTTWFIDKFLGCNAYEDPKITTQKFYNLTKTYIDTIEEPILRAKYLQDLNSYVQCNKSTLSPREFADDYLSNKEDKTNYKSFLESKNFGFSSFIKDLTQISRQVQKITVLFANDISIIGNKGTFDDNVKFEKMNDGKTKAEIISKIKIIK</sequence>
<comment type="caution">
    <text evidence="1">The sequence shown here is derived from an EMBL/GenBank/DDBJ whole genome shotgun (WGS) entry which is preliminary data.</text>
</comment>
<name>A0ABW5TNY2_9SPHI</name>
<evidence type="ECO:0000313" key="1">
    <source>
        <dbReference type="EMBL" id="MFD2730816.1"/>
    </source>
</evidence>
<dbReference type="EMBL" id="JBHULV010000008">
    <property type="protein sequence ID" value="MFD2730816.1"/>
    <property type="molecule type" value="Genomic_DNA"/>
</dbReference>
<dbReference type="RefSeq" id="WP_379041246.1">
    <property type="nucleotide sequence ID" value="NZ_JBHSKW010000009.1"/>
</dbReference>
<keyword evidence="2" id="KW-1185">Reference proteome</keyword>
<evidence type="ECO:0000313" key="2">
    <source>
        <dbReference type="Proteomes" id="UP001597546"/>
    </source>
</evidence>